<name>U5CWA1_AMBTC</name>
<dbReference type="HOGENOM" id="CLU_2929549_0_0_1"/>
<accession>U5CWA1</accession>
<feature type="non-terminal residue" evidence="1">
    <location>
        <position position="1"/>
    </location>
</feature>
<dbReference type="EMBL" id="KI392557">
    <property type="protein sequence ID" value="ERN14225.1"/>
    <property type="molecule type" value="Genomic_DNA"/>
</dbReference>
<protein>
    <submittedName>
        <fullName evidence="1">Uncharacterized protein</fullName>
    </submittedName>
</protein>
<organism evidence="1 2">
    <name type="scientific">Amborella trichopoda</name>
    <dbReference type="NCBI Taxonomy" id="13333"/>
    <lineage>
        <taxon>Eukaryota</taxon>
        <taxon>Viridiplantae</taxon>
        <taxon>Streptophyta</taxon>
        <taxon>Embryophyta</taxon>
        <taxon>Tracheophyta</taxon>
        <taxon>Spermatophyta</taxon>
        <taxon>Magnoliopsida</taxon>
        <taxon>Amborellales</taxon>
        <taxon>Amborellaceae</taxon>
        <taxon>Amborella</taxon>
    </lineage>
</organism>
<proteinExistence type="predicted"/>
<gene>
    <name evidence="1" type="ORF">AMTR_s00033p00123860</name>
</gene>
<reference evidence="2" key="1">
    <citation type="journal article" date="2013" name="Science">
        <title>The Amborella genome and the evolution of flowering plants.</title>
        <authorList>
            <consortium name="Amborella Genome Project"/>
        </authorList>
    </citation>
    <scope>NUCLEOTIDE SEQUENCE [LARGE SCALE GENOMIC DNA]</scope>
</reference>
<keyword evidence="2" id="KW-1185">Reference proteome</keyword>
<evidence type="ECO:0000313" key="1">
    <source>
        <dbReference type="EMBL" id="ERN14225.1"/>
    </source>
</evidence>
<dbReference type="Proteomes" id="UP000017836">
    <property type="component" value="Unassembled WGS sequence"/>
</dbReference>
<dbReference type="Gramene" id="ERN14225">
    <property type="protein sequence ID" value="ERN14225"/>
    <property type="gene ID" value="AMTR_s00033p00123860"/>
</dbReference>
<evidence type="ECO:0000313" key="2">
    <source>
        <dbReference type="Proteomes" id="UP000017836"/>
    </source>
</evidence>
<sequence>GGMYDGTTGCGGSNGIDHAARWTHYGKTSPSAENKRLVQRYDEREAVGIGSSPSIFEHYWG</sequence>
<dbReference type="AlphaFoldDB" id="U5CWA1"/>